<gene>
    <name evidence="1" type="ORF">C8N40_11270</name>
</gene>
<sequence length="158" mass="17403">MTTSIIMETKVIENLKLSSPAFSAGDTIPERYTCDGEDVNPPLEIGDFPEGTQSLVLHVNDPDAPSGNWTHWLVYDMPLLHTIEENSTPGTVGMNDFGEAKYGGPCPPIGTHRYFFRLYALDTRLSLPPASTRDDVLAQMENHIIGTGELMGLFSHHT</sequence>
<dbReference type="AlphaFoldDB" id="A0A2T5YCL4"/>
<dbReference type="InterPro" id="IPR036610">
    <property type="entry name" value="PEBP-like_sf"/>
</dbReference>
<dbReference type="EMBL" id="QBKI01000012">
    <property type="protein sequence ID" value="PTX14223.1"/>
    <property type="molecule type" value="Genomic_DNA"/>
</dbReference>
<organism evidence="1 2">
    <name type="scientific">Pontibacter mucosus</name>
    <dbReference type="NCBI Taxonomy" id="1649266"/>
    <lineage>
        <taxon>Bacteria</taxon>
        <taxon>Pseudomonadati</taxon>
        <taxon>Bacteroidota</taxon>
        <taxon>Cytophagia</taxon>
        <taxon>Cytophagales</taxon>
        <taxon>Hymenobacteraceae</taxon>
        <taxon>Pontibacter</taxon>
    </lineage>
</organism>
<dbReference type="SUPFAM" id="SSF49777">
    <property type="entry name" value="PEBP-like"/>
    <property type="match status" value="1"/>
</dbReference>
<dbReference type="InterPro" id="IPR005247">
    <property type="entry name" value="YbhB_YbcL/LppC-like"/>
</dbReference>
<dbReference type="CDD" id="cd00865">
    <property type="entry name" value="PEBP_bact_arch"/>
    <property type="match status" value="1"/>
</dbReference>
<evidence type="ECO:0000313" key="1">
    <source>
        <dbReference type="EMBL" id="PTX14223.1"/>
    </source>
</evidence>
<protein>
    <submittedName>
        <fullName evidence="1">PBP family phospholipid-binding protein</fullName>
    </submittedName>
</protein>
<reference evidence="1 2" key="1">
    <citation type="submission" date="2018-04" db="EMBL/GenBank/DDBJ databases">
        <title>Genomic Encyclopedia of Archaeal and Bacterial Type Strains, Phase II (KMG-II): from individual species to whole genera.</title>
        <authorList>
            <person name="Goeker M."/>
        </authorList>
    </citation>
    <scope>NUCLEOTIDE SEQUENCE [LARGE SCALE GENOMIC DNA]</scope>
    <source>
        <strain evidence="1 2">DSM 100162</strain>
    </source>
</reference>
<evidence type="ECO:0000313" key="2">
    <source>
        <dbReference type="Proteomes" id="UP000244225"/>
    </source>
</evidence>
<proteinExistence type="predicted"/>
<dbReference type="Gene3D" id="3.90.280.10">
    <property type="entry name" value="PEBP-like"/>
    <property type="match status" value="1"/>
</dbReference>
<dbReference type="Proteomes" id="UP000244225">
    <property type="component" value="Unassembled WGS sequence"/>
</dbReference>
<dbReference type="NCBIfam" id="TIGR00481">
    <property type="entry name" value="YbhB/YbcL family Raf kinase inhibitor-like protein"/>
    <property type="match status" value="1"/>
</dbReference>
<comment type="caution">
    <text evidence="1">The sequence shown here is derived from an EMBL/GenBank/DDBJ whole genome shotgun (WGS) entry which is preliminary data.</text>
</comment>
<dbReference type="PANTHER" id="PTHR30289">
    <property type="entry name" value="UNCHARACTERIZED PROTEIN YBCL-RELATED"/>
    <property type="match status" value="1"/>
</dbReference>
<accession>A0A2T5YCL4</accession>
<dbReference type="InterPro" id="IPR008914">
    <property type="entry name" value="PEBP"/>
</dbReference>
<dbReference type="Pfam" id="PF01161">
    <property type="entry name" value="PBP"/>
    <property type="match status" value="1"/>
</dbReference>
<keyword evidence="2" id="KW-1185">Reference proteome</keyword>
<dbReference type="PANTHER" id="PTHR30289:SF1">
    <property type="entry name" value="PEBP (PHOSPHATIDYLETHANOLAMINE-BINDING PROTEIN) FAMILY PROTEIN"/>
    <property type="match status" value="1"/>
</dbReference>
<name>A0A2T5YCL4_9BACT</name>